<name>A0ACB9YGE4_9PEZI</name>
<dbReference type="EMBL" id="MU393721">
    <property type="protein sequence ID" value="KAI4858577.1"/>
    <property type="molecule type" value="Genomic_DNA"/>
</dbReference>
<evidence type="ECO:0000313" key="2">
    <source>
        <dbReference type="Proteomes" id="UP001497700"/>
    </source>
</evidence>
<organism evidence="1 2">
    <name type="scientific">Hypoxylon rubiginosum</name>
    <dbReference type="NCBI Taxonomy" id="110542"/>
    <lineage>
        <taxon>Eukaryota</taxon>
        <taxon>Fungi</taxon>
        <taxon>Dikarya</taxon>
        <taxon>Ascomycota</taxon>
        <taxon>Pezizomycotina</taxon>
        <taxon>Sordariomycetes</taxon>
        <taxon>Xylariomycetidae</taxon>
        <taxon>Xylariales</taxon>
        <taxon>Hypoxylaceae</taxon>
        <taxon>Hypoxylon</taxon>
    </lineage>
</organism>
<keyword evidence="2" id="KW-1185">Reference proteome</keyword>
<reference evidence="1 2" key="1">
    <citation type="journal article" date="2022" name="New Phytol.">
        <title>Ecological generalism drives hyperdiversity of secondary metabolite gene clusters in xylarialean endophytes.</title>
        <authorList>
            <person name="Franco M.E.E."/>
            <person name="Wisecaver J.H."/>
            <person name="Arnold A.E."/>
            <person name="Ju Y.M."/>
            <person name="Slot J.C."/>
            <person name="Ahrendt S."/>
            <person name="Moore L.P."/>
            <person name="Eastman K.E."/>
            <person name="Scott K."/>
            <person name="Konkel Z."/>
            <person name="Mondo S.J."/>
            <person name="Kuo A."/>
            <person name="Hayes R.D."/>
            <person name="Haridas S."/>
            <person name="Andreopoulos B."/>
            <person name="Riley R."/>
            <person name="LaButti K."/>
            <person name="Pangilinan J."/>
            <person name="Lipzen A."/>
            <person name="Amirebrahimi M."/>
            <person name="Yan J."/>
            <person name="Adam C."/>
            <person name="Keymanesh K."/>
            <person name="Ng V."/>
            <person name="Louie K."/>
            <person name="Northen T."/>
            <person name="Drula E."/>
            <person name="Henrissat B."/>
            <person name="Hsieh H.M."/>
            <person name="Youens-Clark K."/>
            <person name="Lutzoni F."/>
            <person name="Miadlikowska J."/>
            <person name="Eastwood D.C."/>
            <person name="Hamelin R.C."/>
            <person name="Grigoriev I.V."/>
            <person name="U'Ren J.M."/>
        </authorList>
    </citation>
    <scope>NUCLEOTIDE SEQUENCE [LARGE SCALE GENOMIC DNA]</scope>
    <source>
        <strain evidence="1 2">CBS 119005</strain>
    </source>
</reference>
<gene>
    <name evidence="1" type="ORF">F4820DRAFT_468259</name>
</gene>
<accession>A0ACB9YGE4</accession>
<sequence>MEQPSIRVELDDSPYVHPSAHQMRHSLSRDSSLPEDRRSAATPSSSAYTHDIPTTYASLPPYNYSVPYDTSLPTPVSVAGSPSMNERTSKIMHPYSHHRASSQQPTPPNTSRPWTNYQINASCNMQGLETSHSPGDHGQMIPEHNFQWGHYTVSSNEAPDDMPPQMTHHPSMFPLPPSVAPTDLVRPPITMNSSNMPLPAPAQVPILHHSPDPRDLAPSVTPIDNVHHQFPHMMHQPPVIMDFAPYRRRPSRITKNRQSGRPSKKGRTQNKRSNTDFVDPQLTSATNDAASNTKAPGRSITLRPDAPEKDRYILELRCQMDNDKGKGIWEEITKKYEERFGKRRQESLQMNLTRAVLKYAVWPESEDEALRLAADEVDRRRYADIAKLMKEKYGGCQAWEWKEGHILKRLVDLGIEEFDPEDATKKPRRKSKKSISKQQQRSTTGKQQSWADPNAPFPYEEDGRTITAEQENYILETYCKPEPDSPIPDAIMQGVMEHPPNALSTGGSPDKDAGESQSERVAKHACEQLLAKRGDQLYVAFPMDGNHHQMS</sequence>
<evidence type="ECO:0000313" key="1">
    <source>
        <dbReference type="EMBL" id="KAI4858577.1"/>
    </source>
</evidence>
<proteinExistence type="predicted"/>
<dbReference type="Proteomes" id="UP001497700">
    <property type="component" value="Unassembled WGS sequence"/>
</dbReference>
<protein>
    <submittedName>
        <fullName evidence="1">Uncharacterized protein</fullName>
    </submittedName>
</protein>
<comment type="caution">
    <text evidence="1">The sequence shown here is derived from an EMBL/GenBank/DDBJ whole genome shotgun (WGS) entry which is preliminary data.</text>
</comment>